<evidence type="ECO:0000256" key="1">
    <source>
        <dbReference type="ARBA" id="ARBA00004141"/>
    </source>
</evidence>
<accession>A0A480AIF4</accession>
<feature type="transmembrane region" description="Helical" evidence="5">
    <location>
        <begin position="93"/>
        <end position="113"/>
    </location>
</feature>
<keyword evidence="3 5" id="KW-1133">Transmembrane helix</keyword>
<dbReference type="InterPro" id="IPR037185">
    <property type="entry name" value="EmrE-like"/>
</dbReference>
<keyword evidence="2 5" id="KW-0812">Transmembrane</keyword>
<feature type="transmembrane region" description="Helical" evidence="5">
    <location>
        <begin position="221"/>
        <end position="239"/>
    </location>
</feature>
<feature type="transmembrane region" description="Helical" evidence="5">
    <location>
        <begin position="158"/>
        <end position="176"/>
    </location>
</feature>
<comment type="caution">
    <text evidence="7">The sequence shown here is derived from an EMBL/GenBank/DDBJ whole genome shotgun (WGS) entry which is preliminary data.</text>
</comment>
<feature type="transmembrane region" description="Helical" evidence="5">
    <location>
        <begin position="65"/>
        <end position="87"/>
    </location>
</feature>
<reference evidence="8" key="1">
    <citation type="submission" date="2019-03" db="EMBL/GenBank/DDBJ databases">
        <title>Aquabacterium pictum sp.nov., the first bacteriochlorophyll a-containing freshwater bacterium in the genus Aquabacterium of the class Betaproteobacteria.</title>
        <authorList>
            <person name="Hirose S."/>
            <person name="Tank M."/>
            <person name="Hara E."/>
            <person name="Tamaki H."/>
            <person name="Takaichi S."/>
            <person name="Haruta S."/>
            <person name="Hanada S."/>
        </authorList>
    </citation>
    <scope>NUCLEOTIDE SEQUENCE [LARGE SCALE GENOMIC DNA]</scope>
    <source>
        <strain evidence="8">W35</strain>
    </source>
</reference>
<comment type="subcellular location">
    <subcellularLocation>
        <location evidence="1">Membrane</location>
        <topology evidence="1">Multi-pass membrane protein</topology>
    </subcellularLocation>
</comment>
<dbReference type="Proteomes" id="UP000301751">
    <property type="component" value="Unassembled WGS sequence"/>
</dbReference>
<dbReference type="Gene3D" id="1.10.3730.20">
    <property type="match status" value="1"/>
</dbReference>
<feature type="transmembrane region" description="Helical" evidence="5">
    <location>
        <begin position="33"/>
        <end position="53"/>
    </location>
</feature>
<dbReference type="InterPro" id="IPR050638">
    <property type="entry name" value="AA-Vitamin_Transporters"/>
</dbReference>
<dbReference type="PANTHER" id="PTHR32322:SF9">
    <property type="entry name" value="AMINO-ACID METABOLITE EFFLUX PUMP-RELATED"/>
    <property type="match status" value="1"/>
</dbReference>
<dbReference type="Pfam" id="PF00892">
    <property type="entry name" value="EamA"/>
    <property type="match status" value="2"/>
</dbReference>
<gene>
    <name evidence="7" type="ORF">AQPW35_05050</name>
</gene>
<feature type="transmembrane region" description="Helical" evidence="5">
    <location>
        <begin position="251"/>
        <end position="270"/>
    </location>
</feature>
<feature type="transmembrane region" description="Helical" evidence="5">
    <location>
        <begin position="188"/>
        <end position="209"/>
    </location>
</feature>
<dbReference type="EMBL" id="BJCL01000001">
    <property type="protein sequence ID" value="GCL61424.1"/>
    <property type="molecule type" value="Genomic_DNA"/>
</dbReference>
<evidence type="ECO:0000259" key="6">
    <source>
        <dbReference type="Pfam" id="PF00892"/>
    </source>
</evidence>
<feature type="transmembrane region" description="Helical" evidence="5">
    <location>
        <begin position="9"/>
        <end position="27"/>
    </location>
</feature>
<evidence type="ECO:0000256" key="4">
    <source>
        <dbReference type="ARBA" id="ARBA00023136"/>
    </source>
</evidence>
<feature type="domain" description="EamA" evidence="6">
    <location>
        <begin position="161"/>
        <end position="293"/>
    </location>
</feature>
<feature type="transmembrane region" description="Helical" evidence="5">
    <location>
        <begin position="120"/>
        <end position="138"/>
    </location>
</feature>
<feature type="transmembrane region" description="Helical" evidence="5">
    <location>
        <begin position="276"/>
        <end position="296"/>
    </location>
</feature>
<name>A0A480AIF4_9BURK</name>
<proteinExistence type="predicted"/>
<dbReference type="OrthoDB" id="9810556at2"/>
<feature type="domain" description="EamA" evidence="6">
    <location>
        <begin position="10"/>
        <end position="135"/>
    </location>
</feature>
<protein>
    <submittedName>
        <fullName evidence="7">Multidrug DMT transporter permease</fullName>
    </submittedName>
</protein>
<dbReference type="SUPFAM" id="SSF103481">
    <property type="entry name" value="Multidrug resistance efflux transporter EmrE"/>
    <property type="match status" value="2"/>
</dbReference>
<organism evidence="7 8">
    <name type="scientific">Pseudaquabacterium pictum</name>
    <dbReference type="NCBI Taxonomy" id="2315236"/>
    <lineage>
        <taxon>Bacteria</taxon>
        <taxon>Pseudomonadati</taxon>
        <taxon>Pseudomonadota</taxon>
        <taxon>Betaproteobacteria</taxon>
        <taxon>Burkholderiales</taxon>
        <taxon>Sphaerotilaceae</taxon>
        <taxon>Pseudaquabacterium</taxon>
    </lineage>
</organism>
<sequence length="309" mass="32045">MKPRDLTDLLLLAAIWGASFLFMRMAVPAFGPVALAFVRVAGAALFLLPMLLLRGEAPVLRQRWRALLVLGLTNSALPFLLFGYAVYTLPAALAAIFNAATPLCTALIAWAWLGDPLNRWRSLGLALGFAGVAGLALVKSLTTPAGAGLAALRFDGPTLLAIGACLLGTLLYGYAGNHAKRHLTGVPAMAMAAGTQLAAALALAVPAALLWPVQPPGLRDWLAAAGLAVLASGLAYILYFRLITRVGPTGAASVTFLVPVFAALWGGLFLAEVPTLPMLAGGAVILAGTALVLGLWPRRPALRDKIAST</sequence>
<evidence type="ECO:0000256" key="2">
    <source>
        <dbReference type="ARBA" id="ARBA00022692"/>
    </source>
</evidence>
<keyword evidence="4 5" id="KW-0472">Membrane</keyword>
<evidence type="ECO:0000256" key="5">
    <source>
        <dbReference type="SAM" id="Phobius"/>
    </source>
</evidence>
<evidence type="ECO:0000313" key="8">
    <source>
        <dbReference type="Proteomes" id="UP000301751"/>
    </source>
</evidence>
<dbReference type="AlphaFoldDB" id="A0A480AIF4"/>
<dbReference type="PANTHER" id="PTHR32322">
    <property type="entry name" value="INNER MEMBRANE TRANSPORTER"/>
    <property type="match status" value="1"/>
</dbReference>
<dbReference type="RefSeq" id="WP_137731175.1">
    <property type="nucleotide sequence ID" value="NZ_BJCL01000001.1"/>
</dbReference>
<keyword evidence="8" id="KW-1185">Reference proteome</keyword>
<evidence type="ECO:0000256" key="3">
    <source>
        <dbReference type="ARBA" id="ARBA00022989"/>
    </source>
</evidence>
<dbReference type="InterPro" id="IPR000620">
    <property type="entry name" value="EamA_dom"/>
</dbReference>
<dbReference type="GO" id="GO:0016020">
    <property type="term" value="C:membrane"/>
    <property type="evidence" value="ECO:0007669"/>
    <property type="project" value="UniProtKB-SubCell"/>
</dbReference>
<evidence type="ECO:0000313" key="7">
    <source>
        <dbReference type="EMBL" id="GCL61424.1"/>
    </source>
</evidence>